<dbReference type="AlphaFoldDB" id="A0A6P8R409"/>
<comment type="subcellular location">
    <subcellularLocation>
        <location evidence="2">Endoplasmic reticulum membrane</location>
        <topology evidence="2">Single-pass type II membrane protein</topology>
    </subcellularLocation>
    <subcellularLocation>
        <location evidence="1">Secreted</location>
    </subcellularLocation>
</comment>
<keyword evidence="11" id="KW-0238">DNA-binding</keyword>
<evidence type="ECO:0000259" key="19">
    <source>
        <dbReference type="PROSITE" id="PS50217"/>
    </source>
</evidence>
<dbReference type="GO" id="GO:0000978">
    <property type="term" value="F:RNA polymerase II cis-regulatory region sequence-specific DNA binding"/>
    <property type="evidence" value="ECO:0007669"/>
    <property type="project" value="TreeGrafter"/>
</dbReference>
<evidence type="ECO:0000256" key="9">
    <source>
        <dbReference type="ARBA" id="ARBA00022989"/>
    </source>
</evidence>
<evidence type="ECO:0000256" key="13">
    <source>
        <dbReference type="ARBA" id="ARBA00023159"/>
    </source>
</evidence>
<keyword evidence="10" id="KW-0805">Transcription regulation</keyword>
<proteinExistence type="inferred from homology"/>
<dbReference type="GeneID" id="117357152"/>
<dbReference type="PROSITE" id="PS51326">
    <property type="entry name" value="AVIDIN_2"/>
    <property type="match status" value="1"/>
</dbReference>
<gene>
    <name evidence="21" type="primary">LOC117357152</name>
</gene>
<organism evidence="20 21">
    <name type="scientific">Geotrypetes seraphini</name>
    <name type="common">Gaboon caecilian</name>
    <name type="synonym">Caecilia seraphini</name>
    <dbReference type="NCBI Taxonomy" id="260995"/>
    <lineage>
        <taxon>Eukaryota</taxon>
        <taxon>Metazoa</taxon>
        <taxon>Chordata</taxon>
        <taxon>Craniata</taxon>
        <taxon>Vertebrata</taxon>
        <taxon>Euteleostomi</taxon>
        <taxon>Amphibia</taxon>
        <taxon>Gymnophiona</taxon>
        <taxon>Geotrypetes</taxon>
    </lineage>
</organism>
<feature type="domain" description="BZIP" evidence="19">
    <location>
        <begin position="226"/>
        <end position="289"/>
    </location>
</feature>
<dbReference type="InterPro" id="IPR005468">
    <property type="entry name" value="Avidin/str"/>
</dbReference>
<dbReference type="GO" id="GO:0009374">
    <property type="term" value="F:biotin binding"/>
    <property type="evidence" value="ECO:0007669"/>
    <property type="project" value="InterPro"/>
</dbReference>
<dbReference type="Pfam" id="PF01382">
    <property type="entry name" value="Avidin"/>
    <property type="match status" value="1"/>
</dbReference>
<keyword evidence="5" id="KW-0812">Transmembrane</keyword>
<dbReference type="PRINTS" id="PR00709">
    <property type="entry name" value="AVIDIN"/>
</dbReference>
<keyword evidence="20" id="KW-1185">Reference proteome</keyword>
<dbReference type="GO" id="GO:0005789">
    <property type="term" value="C:endoplasmic reticulum membrane"/>
    <property type="evidence" value="ECO:0007669"/>
    <property type="project" value="UniProtKB-SubCell"/>
</dbReference>
<keyword evidence="13" id="KW-0010">Activator</keyword>
<evidence type="ECO:0000256" key="14">
    <source>
        <dbReference type="ARBA" id="ARBA00023163"/>
    </source>
</evidence>
<evidence type="ECO:0000256" key="16">
    <source>
        <dbReference type="ARBA" id="ARBA00023242"/>
    </source>
</evidence>
<evidence type="ECO:0000313" key="20">
    <source>
        <dbReference type="Proteomes" id="UP000515159"/>
    </source>
</evidence>
<accession>A0A6P8R409</accession>
<dbReference type="PANTHER" id="PTHR45996:SF4">
    <property type="entry name" value="CYCLIC AMP-RESPONSIVE ELEMENT-BINDING PROTEIN 3"/>
    <property type="match status" value="1"/>
</dbReference>
<keyword evidence="4" id="KW-0964">Secreted</keyword>
<protein>
    <submittedName>
        <fullName evidence="21">Cyclic AMP-responsive element-binding protein 3-like protein 4 isoform X1</fullName>
    </submittedName>
</protein>
<dbReference type="InterPro" id="IPR004827">
    <property type="entry name" value="bZIP"/>
</dbReference>
<keyword evidence="8" id="KW-0735">Signal-anchor</keyword>
<evidence type="ECO:0000256" key="1">
    <source>
        <dbReference type="ARBA" id="ARBA00004613"/>
    </source>
</evidence>
<dbReference type="InterPro" id="IPR051381">
    <property type="entry name" value="CREB_ATF_subfamily"/>
</dbReference>
<keyword evidence="9" id="KW-1133">Transmembrane helix</keyword>
<evidence type="ECO:0000256" key="5">
    <source>
        <dbReference type="ARBA" id="ARBA00022692"/>
    </source>
</evidence>
<evidence type="ECO:0000256" key="7">
    <source>
        <dbReference type="ARBA" id="ARBA00022824"/>
    </source>
</evidence>
<dbReference type="RefSeq" id="XP_033793401.1">
    <property type="nucleotide sequence ID" value="XM_033937510.1"/>
</dbReference>
<evidence type="ECO:0000256" key="4">
    <source>
        <dbReference type="ARBA" id="ARBA00022525"/>
    </source>
</evidence>
<dbReference type="KEGG" id="gsh:117357152"/>
<dbReference type="SUPFAM" id="SSF57959">
    <property type="entry name" value="Leucine zipper domain"/>
    <property type="match status" value="1"/>
</dbReference>
<dbReference type="InterPro" id="IPR046347">
    <property type="entry name" value="bZIP_sf"/>
</dbReference>
<dbReference type="Gene3D" id="2.40.128.30">
    <property type="entry name" value="Avidin-like"/>
    <property type="match status" value="1"/>
</dbReference>
<evidence type="ECO:0000256" key="12">
    <source>
        <dbReference type="ARBA" id="ARBA00023136"/>
    </source>
</evidence>
<dbReference type="SMART" id="SM00338">
    <property type="entry name" value="BRLZ"/>
    <property type="match status" value="1"/>
</dbReference>
<evidence type="ECO:0000256" key="11">
    <source>
        <dbReference type="ARBA" id="ARBA00023125"/>
    </source>
</evidence>
<feature type="coiled-coil region" evidence="18">
    <location>
        <begin position="251"/>
        <end position="292"/>
    </location>
</feature>
<dbReference type="InParanoid" id="A0A6P8R409"/>
<keyword evidence="15" id="KW-0325">Glycoprotein</keyword>
<dbReference type="InterPro" id="IPR036896">
    <property type="entry name" value="Avidin-like_sf"/>
</dbReference>
<evidence type="ECO:0000256" key="18">
    <source>
        <dbReference type="SAM" id="Coils"/>
    </source>
</evidence>
<evidence type="ECO:0000256" key="15">
    <source>
        <dbReference type="ARBA" id="ARBA00023180"/>
    </source>
</evidence>
<keyword evidence="14" id="KW-0804">Transcription</keyword>
<feature type="disulfide bond" evidence="17">
    <location>
        <begin position="387"/>
        <end position="463"/>
    </location>
</feature>
<dbReference type="PANTHER" id="PTHR45996">
    <property type="entry name" value="AGAP001464-PB"/>
    <property type="match status" value="1"/>
</dbReference>
<dbReference type="Pfam" id="PF00170">
    <property type="entry name" value="bZIP_1"/>
    <property type="match status" value="1"/>
</dbReference>
<evidence type="ECO:0000256" key="3">
    <source>
        <dbReference type="ARBA" id="ARBA00009050"/>
    </source>
</evidence>
<sequence>MSFSPGMVEFGDQELLEFLLENKFPPAEPLEEGVKTADDWGFQAQEMMGEDEMEDFLSSILAPFEEDSGIVQSHSPPGSDSGISEDNSFSSLGIWDVPFSHSPKHFYSPAESDVVQFDHNYSLQEDAKSSDGMALESVRWETAEGDVFIDLEDWVPDCADESLSTYPEACLSTSPVAVCMEDFTLKTPKQYEFQELTLTEEEKRLLAKEGLVLPSHLPLTKLEERVLKRIRRKIRNKKSAQDSRRKKKNYVDGLENRVSACTVQNQELQKKVHLLQKQNISLLQQLRNLQALVKQTTSKTTTSSTCVMVILLSFCLILFPSFYPFGSRGQQQEFKGVPPTLKKNSETRREGEPIRILRLFLAMEKIILCGFQLLVLMSSCYTSDAKCLLTGKWRNELGSNMTISQVDESGFFTGLYLTQVSLANKTIITSPLTGTQQLSDEPTFGISVNWQFAASITSWAGQCYKDSLGKDFLITTWLLREQTSFADNWKSQRIGMDFFVRIK</sequence>
<keyword evidence="18" id="KW-0175">Coiled coil</keyword>
<dbReference type="OrthoDB" id="2821340at2759"/>
<evidence type="ECO:0000256" key="2">
    <source>
        <dbReference type="ARBA" id="ARBA00004648"/>
    </source>
</evidence>
<dbReference type="FunFam" id="1.20.5.170:FF:000042">
    <property type="entry name" value="Cyclic AMP-responsive element-binding protein 3-like protein 3"/>
    <property type="match status" value="1"/>
</dbReference>
<keyword evidence="7" id="KW-0256">Endoplasmic reticulum</keyword>
<name>A0A6P8R409_GEOSA</name>
<dbReference type="InterPro" id="IPR005469">
    <property type="entry name" value="Avidin"/>
</dbReference>
<evidence type="ECO:0000313" key="21">
    <source>
        <dbReference type="RefSeq" id="XP_033793401.1"/>
    </source>
</evidence>
<reference evidence="21" key="1">
    <citation type="submission" date="2025-08" db="UniProtKB">
        <authorList>
            <consortium name="RefSeq"/>
        </authorList>
    </citation>
    <scope>IDENTIFICATION</scope>
</reference>
<dbReference type="PROSITE" id="PS50217">
    <property type="entry name" value="BZIP"/>
    <property type="match status" value="1"/>
</dbReference>
<keyword evidence="16" id="KW-0539">Nucleus</keyword>
<dbReference type="Gene3D" id="1.20.5.170">
    <property type="match status" value="1"/>
</dbReference>
<evidence type="ECO:0000256" key="10">
    <source>
        <dbReference type="ARBA" id="ARBA00023015"/>
    </source>
</evidence>
<dbReference type="CDD" id="cd14689">
    <property type="entry name" value="bZIP_CREB3"/>
    <property type="match status" value="1"/>
</dbReference>
<dbReference type="Proteomes" id="UP000515159">
    <property type="component" value="Chromosome 1"/>
</dbReference>
<dbReference type="GO" id="GO:0005634">
    <property type="term" value="C:nucleus"/>
    <property type="evidence" value="ECO:0007669"/>
    <property type="project" value="TreeGrafter"/>
</dbReference>
<dbReference type="SUPFAM" id="SSF50876">
    <property type="entry name" value="Avidin/streptavidin"/>
    <property type="match status" value="1"/>
</dbReference>
<evidence type="ECO:0000256" key="8">
    <source>
        <dbReference type="ARBA" id="ARBA00022968"/>
    </source>
</evidence>
<dbReference type="GO" id="GO:0000981">
    <property type="term" value="F:DNA-binding transcription factor activity, RNA polymerase II-specific"/>
    <property type="evidence" value="ECO:0007669"/>
    <property type="project" value="TreeGrafter"/>
</dbReference>
<dbReference type="GO" id="GO:0005576">
    <property type="term" value="C:extracellular region"/>
    <property type="evidence" value="ECO:0007669"/>
    <property type="project" value="UniProtKB-SubCell"/>
</dbReference>
<evidence type="ECO:0000256" key="17">
    <source>
        <dbReference type="PIRSR" id="PIRSR605468-51"/>
    </source>
</evidence>
<evidence type="ECO:0000256" key="6">
    <source>
        <dbReference type="ARBA" id="ARBA00022729"/>
    </source>
</evidence>
<keyword evidence="12" id="KW-0472">Membrane</keyword>
<keyword evidence="6" id="KW-0732">Signal</keyword>
<keyword evidence="17" id="KW-1015">Disulfide bond</keyword>
<comment type="similarity">
    <text evidence="3">Belongs to the bZIP family. ATF subfamily.</text>
</comment>